<evidence type="ECO:0000259" key="9">
    <source>
        <dbReference type="Pfam" id="PF13231"/>
    </source>
</evidence>
<dbReference type="InterPro" id="IPR038731">
    <property type="entry name" value="RgtA/B/C-like"/>
</dbReference>
<dbReference type="GO" id="GO:0009103">
    <property type="term" value="P:lipopolysaccharide biosynthetic process"/>
    <property type="evidence" value="ECO:0007669"/>
    <property type="project" value="UniProtKB-ARBA"/>
</dbReference>
<dbReference type="EMBL" id="DTOZ01000053">
    <property type="protein sequence ID" value="HGE77767.1"/>
    <property type="molecule type" value="Genomic_DNA"/>
</dbReference>
<feature type="transmembrane region" description="Helical" evidence="8">
    <location>
        <begin position="152"/>
        <end position="181"/>
    </location>
</feature>
<comment type="caution">
    <text evidence="10">The sequence shown here is derived from an EMBL/GenBank/DDBJ whole genome shotgun (WGS) entry which is preliminary data.</text>
</comment>
<evidence type="ECO:0000256" key="1">
    <source>
        <dbReference type="ARBA" id="ARBA00004651"/>
    </source>
</evidence>
<evidence type="ECO:0000256" key="2">
    <source>
        <dbReference type="ARBA" id="ARBA00022475"/>
    </source>
</evidence>
<name>A0A7V3RGH7_UNCW3</name>
<sequence length="489" mass="57809">MKRTFFYVLLLLFLITNFLNLRKLHLIDWDEGVFALQAQWISTNGSAGKPFNFQTPPLFQFLVALLFKILGVNDWCLPLISIICSVLTLFLLYLFVRSLYNEDIGLFSAMLFMSTEYFLFFSKSGLSDALFLLFFICALYFFHLGLESKKAFYYAICGFFVLISSYTKYSGPILFLILFIIGISERKKVSGSWVIFSILIPLILYLPYFFIFIKVVTFSKIVERHGRLFGINHLKFLYYILRFAPLIFFTSILYRIKKDTDFLVLKILVPFFIVLGFYYHYLRLAYPLIPILSIFSAGFIYKFKRLRYLLIVSVFVFNLIIGLDTLTYHSSIPIKIAEKADSLCNLNNIRYLLPLTPPNILFYMKGDILIPEFNQQLSFIEDFGLLKKTHQINKKSNLFKEEKQILLIYSSIFKDLEQDLEPILQVSKYIDEIEFVDAPIYYKDIFNPLRKERQLYKFYLLETDKINLPELERLWDICLKERFSVVKRY</sequence>
<evidence type="ECO:0000256" key="3">
    <source>
        <dbReference type="ARBA" id="ARBA00022676"/>
    </source>
</evidence>
<evidence type="ECO:0000313" key="10">
    <source>
        <dbReference type="EMBL" id="HGE77767.1"/>
    </source>
</evidence>
<dbReference type="InterPro" id="IPR050297">
    <property type="entry name" value="LipidA_mod_glycosyltrf_83"/>
</dbReference>
<protein>
    <submittedName>
        <fullName evidence="10">Glycosyltransferase family 39 protein</fullName>
    </submittedName>
</protein>
<keyword evidence="2" id="KW-1003">Cell membrane</keyword>
<evidence type="ECO:0000256" key="7">
    <source>
        <dbReference type="ARBA" id="ARBA00023136"/>
    </source>
</evidence>
<feature type="transmembrane region" description="Helical" evidence="8">
    <location>
        <begin position="285"/>
        <end position="301"/>
    </location>
</feature>
<keyword evidence="3" id="KW-0328">Glycosyltransferase</keyword>
<organism evidence="10">
    <name type="scientific">candidate division WOR-3 bacterium</name>
    <dbReference type="NCBI Taxonomy" id="2052148"/>
    <lineage>
        <taxon>Bacteria</taxon>
        <taxon>Bacteria division WOR-3</taxon>
    </lineage>
</organism>
<feature type="transmembrane region" description="Helical" evidence="8">
    <location>
        <begin position="308"/>
        <end position="328"/>
    </location>
</feature>
<accession>A0A7V3RGH7</accession>
<keyword evidence="6 8" id="KW-1133">Transmembrane helix</keyword>
<dbReference type="GO" id="GO:0016763">
    <property type="term" value="F:pentosyltransferase activity"/>
    <property type="evidence" value="ECO:0007669"/>
    <property type="project" value="TreeGrafter"/>
</dbReference>
<evidence type="ECO:0000256" key="6">
    <source>
        <dbReference type="ARBA" id="ARBA00022989"/>
    </source>
</evidence>
<dbReference type="Pfam" id="PF13231">
    <property type="entry name" value="PMT_2"/>
    <property type="match status" value="1"/>
</dbReference>
<feature type="transmembrane region" description="Helical" evidence="8">
    <location>
        <begin position="104"/>
        <end position="122"/>
    </location>
</feature>
<feature type="transmembrane region" description="Helical" evidence="8">
    <location>
        <begin position="193"/>
        <end position="216"/>
    </location>
</feature>
<feature type="domain" description="Glycosyltransferase RgtA/B/C/D-like" evidence="9">
    <location>
        <begin position="55"/>
        <end position="208"/>
    </location>
</feature>
<dbReference type="PANTHER" id="PTHR33908">
    <property type="entry name" value="MANNOSYLTRANSFERASE YKCB-RELATED"/>
    <property type="match status" value="1"/>
</dbReference>
<dbReference type="AlphaFoldDB" id="A0A7V3RGH7"/>
<feature type="transmembrane region" description="Helical" evidence="8">
    <location>
        <begin position="77"/>
        <end position="98"/>
    </location>
</feature>
<keyword evidence="5 8" id="KW-0812">Transmembrane</keyword>
<evidence type="ECO:0000256" key="5">
    <source>
        <dbReference type="ARBA" id="ARBA00022692"/>
    </source>
</evidence>
<evidence type="ECO:0000256" key="8">
    <source>
        <dbReference type="SAM" id="Phobius"/>
    </source>
</evidence>
<dbReference type="PANTHER" id="PTHR33908:SF11">
    <property type="entry name" value="MEMBRANE PROTEIN"/>
    <property type="match status" value="1"/>
</dbReference>
<evidence type="ECO:0000256" key="4">
    <source>
        <dbReference type="ARBA" id="ARBA00022679"/>
    </source>
</evidence>
<keyword evidence="7 8" id="KW-0472">Membrane</keyword>
<proteinExistence type="predicted"/>
<keyword evidence="4 10" id="KW-0808">Transferase</keyword>
<dbReference type="GO" id="GO:0005886">
    <property type="term" value="C:plasma membrane"/>
    <property type="evidence" value="ECO:0007669"/>
    <property type="project" value="UniProtKB-SubCell"/>
</dbReference>
<comment type="subcellular location">
    <subcellularLocation>
        <location evidence="1">Cell membrane</location>
        <topology evidence="1">Multi-pass membrane protein</topology>
    </subcellularLocation>
</comment>
<feature type="transmembrane region" description="Helical" evidence="8">
    <location>
        <begin position="236"/>
        <end position="256"/>
    </location>
</feature>
<reference evidence="10" key="1">
    <citation type="journal article" date="2020" name="mSystems">
        <title>Genome- and Community-Level Interaction Insights into Carbon Utilization and Element Cycling Functions of Hydrothermarchaeota in Hydrothermal Sediment.</title>
        <authorList>
            <person name="Zhou Z."/>
            <person name="Liu Y."/>
            <person name="Xu W."/>
            <person name="Pan J."/>
            <person name="Luo Z.H."/>
            <person name="Li M."/>
        </authorList>
    </citation>
    <scope>NUCLEOTIDE SEQUENCE [LARGE SCALE GENOMIC DNA]</scope>
    <source>
        <strain evidence="10">SpSt-961</strain>
    </source>
</reference>
<gene>
    <name evidence="10" type="ORF">ENX68_02045</name>
</gene>
<feature type="transmembrane region" description="Helical" evidence="8">
    <location>
        <begin position="129"/>
        <end position="146"/>
    </location>
</feature>